<keyword evidence="1" id="KW-1133">Transmembrane helix</keyword>
<keyword evidence="1" id="KW-0812">Transmembrane</keyword>
<proteinExistence type="predicted"/>
<keyword evidence="1" id="KW-0472">Membrane</keyword>
<dbReference type="Proteomes" id="UP000024547">
    <property type="component" value="Unassembled WGS sequence"/>
</dbReference>
<feature type="transmembrane region" description="Helical" evidence="1">
    <location>
        <begin position="131"/>
        <end position="152"/>
    </location>
</feature>
<name>A0A059E716_9PROT</name>
<dbReference type="STRING" id="1280948.HY36_14420"/>
<dbReference type="eggNOG" id="ENOG5032WKR">
    <property type="taxonomic scope" value="Bacteria"/>
</dbReference>
<accession>A0A059E716</accession>
<reference evidence="2 3" key="1">
    <citation type="journal article" date="2014" name="Antonie Van Leeuwenhoek">
        <title>Hyphomonas beringensis sp. nov. and Hyphomonas chukchiensis sp. nov., isolated from surface seawater of the Bering Sea and Chukchi Sea.</title>
        <authorList>
            <person name="Li C."/>
            <person name="Lai Q."/>
            <person name="Li G."/>
            <person name="Dong C."/>
            <person name="Wang J."/>
            <person name="Liao Y."/>
            <person name="Shao Z."/>
        </authorList>
    </citation>
    <scope>NUCLEOTIDE SEQUENCE [LARGE SCALE GENOMIC DNA]</scope>
    <source>
        <strain evidence="2 3">22II1-22F38</strain>
    </source>
</reference>
<feature type="transmembrane region" description="Helical" evidence="1">
    <location>
        <begin position="101"/>
        <end position="119"/>
    </location>
</feature>
<gene>
    <name evidence="2" type="ORF">HY36_14420</name>
</gene>
<evidence type="ECO:0000256" key="1">
    <source>
        <dbReference type="SAM" id="Phobius"/>
    </source>
</evidence>
<evidence type="ECO:0000313" key="2">
    <source>
        <dbReference type="EMBL" id="KCZ63486.1"/>
    </source>
</evidence>
<comment type="caution">
    <text evidence="2">The sequence shown here is derived from an EMBL/GenBank/DDBJ whole genome shotgun (WGS) entry which is preliminary data.</text>
</comment>
<dbReference type="EMBL" id="AWFH01000006">
    <property type="protein sequence ID" value="KCZ63486.1"/>
    <property type="molecule type" value="Genomic_DNA"/>
</dbReference>
<organism evidence="2 3">
    <name type="scientific">Hyphomonas atlantica</name>
    <dbReference type="NCBI Taxonomy" id="1280948"/>
    <lineage>
        <taxon>Bacteria</taxon>
        <taxon>Pseudomonadati</taxon>
        <taxon>Pseudomonadota</taxon>
        <taxon>Alphaproteobacteria</taxon>
        <taxon>Hyphomonadales</taxon>
        <taxon>Hyphomonadaceae</taxon>
        <taxon>Hyphomonas</taxon>
    </lineage>
</organism>
<protein>
    <submittedName>
        <fullName evidence="2">Uncharacterized protein</fullName>
    </submittedName>
</protein>
<dbReference type="PATRIC" id="fig|1280948.3.peg.1120"/>
<feature type="transmembrane region" description="Helical" evidence="1">
    <location>
        <begin position="39"/>
        <end position="61"/>
    </location>
</feature>
<sequence length="191" mass="20559">MDRETKLAISGAAIARRDQKRRGHDASGGRTRKGSFMRAIFGIFPLLVIPVALYNLLAVGFGGSVETANEFGEIIRSDAAPILGLLSDRFIGLPMISGVEWVLTKGDAIVLLAVIFLFLEILKSTSTGTATIINHAVSMILFIVCLIQFLLLPNFATSTFFILMSMTLLDVLAGVVVTIVSARRDFGVGDI</sequence>
<dbReference type="AlphaFoldDB" id="A0A059E716"/>
<feature type="transmembrane region" description="Helical" evidence="1">
    <location>
        <begin position="158"/>
        <end position="182"/>
    </location>
</feature>
<keyword evidence="3" id="KW-1185">Reference proteome</keyword>
<evidence type="ECO:0000313" key="3">
    <source>
        <dbReference type="Proteomes" id="UP000024547"/>
    </source>
</evidence>